<organism evidence="3 4">
    <name type="scientific">Kineosporia babensis</name>
    <dbReference type="NCBI Taxonomy" id="499548"/>
    <lineage>
        <taxon>Bacteria</taxon>
        <taxon>Bacillati</taxon>
        <taxon>Actinomycetota</taxon>
        <taxon>Actinomycetes</taxon>
        <taxon>Kineosporiales</taxon>
        <taxon>Kineosporiaceae</taxon>
        <taxon>Kineosporia</taxon>
    </lineage>
</organism>
<sequence length="359" mass="37690">MSRARRARKIAAAAAFGGGGIGALGAAAYGLLLTEVRIARKVIGQPFGNAGPGGEGRYGAFPGEPIQLIMLGDSTSVGLGADHGEQTPGAVIAAGLASIAKRPVEVRMYGRVGGQSWELEGQTARALDEGPRPDVVVIMVGANDVTHRVKPQVSVRALEASVRRLREAGVEVVVGTCPDLGTIQEIPRPLRYLAQRLSRQLAAAQTIAVVEAGGASVSLADLLADEFIAHRIEMFSLDRFHPSATGYARVGEAILPSVAAALGFMPGERDRVPDYRRGEGIDDVAHAAVRAAESGGTEVSGIEVSGAERGPRGRWAAFRRRRAPKLEQDNKLDQDDRLKQDDKLGQSDSVEPGGTPASS</sequence>
<feature type="region of interest" description="Disordered" evidence="1">
    <location>
        <begin position="295"/>
        <end position="359"/>
    </location>
</feature>
<dbReference type="Pfam" id="PF13472">
    <property type="entry name" value="Lipase_GDSL_2"/>
    <property type="match status" value="1"/>
</dbReference>
<evidence type="ECO:0000313" key="4">
    <source>
        <dbReference type="Proteomes" id="UP001138997"/>
    </source>
</evidence>
<proteinExistence type="predicted"/>
<dbReference type="AlphaFoldDB" id="A0A9X1SWZ8"/>
<dbReference type="EMBL" id="JAJOMB010000021">
    <property type="protein sequence ID" value="MCD5315326.1"/>
    <property type="molecule type" value="Genomic_DNA"/>
</dbReference>
<gene>
    <name evidence="3" type="ORF">LR394_30930</name>
</gene>
<dbReference type="InterPro" id="IPR036514">
    <property type="entry name" value="SGNH_hydro_sf"/>
</dbReference>
<evidence type="ECO:0000313" key="3">
    <source>
        <dbReference type="EMBL" id="MCD5315326.1"/>
    </source>
</evidence>
<name>A0A9X1SWZ8_9ACTN</name>
<dbReference type="Gene3D" id="3.40.50.1110">
    <property type="entry name" value="SGNH hydrolase"/>
    <property type="match status" value="1"/>
</dbReference>
<evidence type="ECO:0000259" key="2">
    <source>
        <dbReference type="Pfam" id="PF13472"/>
    </source>
</evidence>
<keyword evidence="3" id="KW-0378">Hydrolase</keyword>
<feature type="compositionally biased region" description="Basic and acidic residues" evidence="1">
    <location>
        <begin position="324"/>
        <end position="345"/>
    </location>
</feature>
<dbReference type="InterPro" id="IPR013830">
    <property type="entry name" value="SGNH_hydro"/>
</dbReference>
<dbReference type="SUPFAM" id="SSF52266">
    <property type="entry name" value="SGNH hydrolase"/>
    <property type="match status" value="1"/>
</dbReference>
<feature type="domain" description="SGNH hydrolase-type esterase" evidence="2">
    <location>
        <begin position="71"/>
        <end position="249"/>
    </location>
</feature>
<dbReference type="RefSeq" id="WP_231448130.1">
    <property type="nucleotide sequence ID" value="NZ_JAJOMB010000021.1"/>
</dbReference>
<accession>A0A9X1SWZ8</accession>
<dbReference type="InterPro" id="IPR051532">
    <property type="entry name" value="Ester_Hydrolysis_Enzymes"/>
</dbReference>
<keyword evidence="4" id="KW-1185">Reference proteome</keyword>
<dbReference type="GO" id="GO:0004622">
    <property type="term" value="F:phosphatidylcholine lysophospholipase activity"/>
    <property type="evidence" value="ECO:0007669"/>
    <property type="project" value="TreeGrafter"/>
</dbReference>
<dbReference type="Proteomes" id="UP001138997">
    <property type="component" value="Unassembled WGS sequence"/>
</dbReference>
<reference evidence="3" key="1">
    <citation type="submission" date="2021-11" db="EMBL/GenBank/DDBJ databases">
        <title>Streptomyces corallinus and Kineosporia corallina sp. nov., two new coral-derived marine actinobacteria.</title>
        <authorList>
            <person name="Buangrab K."/>
            <person name="Sutthacheep M."/>
            <person name="Yeemin T."/>
            <person name="Harunari E."/>
            <person name="Igarashi Y."/>
            <person name="Sripreechasak P."/>
            <person name="Kanchanasin P."/>
            <person name="Tanasupawat S."/>
            <person name="Phongsopitanun W."/>
        </authorList>
    </citation>
    <scope>NUCLEOTIDE SEQUENCE</scope>
    <source>
        <strain evidence="3">JCM 31032</strain>
    </source>
</reference>
<protein>
    <submittedName>
        <fullName evidence="3">SGNH/GDSL hydrolase family protein</fullName>
    </submittedName>
</protein>
<comment type="caution">
    <text evidence="3">The sequence shown here is derived from an EMBL/GenBank/DDBJ whole genome shotgun (WGS) entry which is preliminary data.</text>
</comment>
<dbReference type="CDD" id="cd01836">
    <property type="entry name" value="FeeA_FeeB_like"/>
    <property type="match status" value="1"/>
</dbReference>
<dbReference type="PANTHER" id="PTHR30383:SF5">
    <property type="entry name" value="SGNH HYDROLASE-TYPE ESTERASE DOMAIN-CONTAINING PROTEIN"/>
    <property type="match status" value="1"/>
</dbReference>
<evidence type="ECO:0000256" key="1">
    <source>
        <dbReference type="SAM" id="MobiDB-lite"/>
    </source>
</evidence>
<dbReference type="PANTHER" id="PTHR30383">
    <property type="entry name" value="THIOESTERASE 1/PROTEASE 1/LYSOPHOSPHOLIPASE L1"/>
    <property type="match status" value="1"/>
</dbReference>